<evidence type="ECO:0000259" key="1">
    <source>
        <dbReference type="Pfam" id="PF06985"/>
    </source>
</evidence>
<dbReference type="PANTHER" id="PTHR24148:SF73">
    <property type="entry name" value="HET DOMAIN PROTEIN (AFU_ORTHOLOGUE AFUA_8G01020)"/>
    <property type="match status" value="1"/>
</dbReference>
<dbReference type="Proteomes" id="UP000799438">
    <property type="component" value="Unassembled WGS sequence"/>
</dbReference>
<gene>
    <name evidence="2" type="ORF">K452DRAFT_224862</name>
</gene>
<dbReference type="OrthoDB" id="3553147at2759"/>
<evidence type="ECO:0000313" key="2">
    <source>
        <dbReference type="EMBL" id="KAF2143538.1"/>
    </source>
</evidence>
<protein>
    <recommendedName>
        <fullName evidence="1">Heterokaryon incompatibility domain-containing protein</fullName>
    </recommendedName>
</protein>
<sequence>MQNIRLIALLPVSPDKPFGKIQCLLGEESFDSCRPYEALSYVWGDPMKTRPITVNGRPLDVTENLEAALRELRFSNGKIRILWIDAVCINQADSEEKGHQVGMMDVIYKKAEEVVVWLGRESNKTSMSLEHARFFSGLPMTKGLPQHFPFRPEPMLSLIHSYTAILKRPWWRRIWVIQEFALASKVNIRCG</sequence>
<feature type="domain" description="Heterokaryon incompatibility" evidence="1">
    <location>
        <begin position="36"/>
        <end position="179"/>
    </location>
</feature>
<dbReference type="InterPro" id="IPR010730">
    <property type="entry name" value="HET"/>
</dbReference>
<dbReference type="InterPro" id="IPR052895">
    <property type="entry name" value="HetReg/Transcr_Mod"/>
</dbReference>
<dbReference type="PANTHER" id="PTHR24148">
    <property type="entry name" value="ANKYRIN REPEAT DOMAIN-CONTAINING PROTEIN 39 HOMOLOG-RELATED"/>
    <property type="match status" value="1"/>
</dbReference>
<evidence type="ECO:0000313" key="3">
    <source>
        <dbReference type="Proteomes" id="UP000799438"/>
    </source>
</evidence>
<keyword evidence="3" id="KW-1185">Reference proteome</keyword>
<dbReference type="EMBL" id="ML995481">
    <property type="protein sequence ID" value="KAF2143538.1"/>
    <property type="molecule type" value="Genomic_DNA"/>
</dbReference>
<reference evidence="2" key="1">
    <citation type="journal article" date="2020" name="Stud. Mycol.">
        <title>101 Dothideomycetes genomes: a test case for predicting lifestyles and emergence of pathogens.</title>
        <authorList>
            <person name="Haridas S."/>
            <person name="Albert R."/>
            <person name="Binder M."/>
            <person name="Bloem J."/>
            <person name="Labutti K."/>
            <person name="Salamov A."/>
            <person name="Andreopoulos B."/>
            <person name="Baker S."/>
            <person name="Barry K."/>
            <person name="Bills G."/>
            <person name="Bluhm B."/>
            <person name="Cannon C."/>
            <person name="Castanera R."/>
            <person name="Culley D."/>
            <person name="Daum C."/>
            <person name="Ezra D."/>
            <person name="Gonzalez J."/>
            <person name="Henrissat B."/>
            <person name="Kuo A."/>
            <person name="Liang C."/>
            <person name="Lipzen A."/>
            <person name="Lutzoni F."/>
            <person name="Magnuson J."/>
            <person name="Mondo S."/>
            <person name="Nolan M."/>
            <person name="Ohm R."/>
            <person name="Pangilinan J."/>
            <person name="Park H.-J."/>
            <person name="Ramirez L."/>
            <person name="Alfaro M."/>
            <person name="Sun H."/>
            <person name="Tritt A."/>
            <person name="Yoshinaga Y."/>
            <person name="Zwiers L.-H."/>
            <person name="Turgeon B."/>
            <person name="Goodwin S."/>
            <person name="Spatafora J."/>
            <person name="Crous P."/>
            <person name="Grigoriev I."/>
        </authorList>
    </citation>
    <scope>NUCLEOTIDE SEQUENCE</scope>
    <source>
        <strain evidence="2">CBS 121167</strain>
    </source>
</reference>
<organism evidence="2 3">
    <name type="scientific">Aplosporella prunicola CBS 121167</name>
    <dbReference type="NCBI Taxonomy" id="1176127"/>
    <lineage>
        <taxon>Eukaryota</taxon>
        <taxon>Fungi</taxon>
        <taxon>Dikarya</taxon>
        <taxon>Ascomycota</taxon>
        <taxon>Pezizomycotina</taxon>
        <taxon>Dothideomycetes</taxon>
        <taxon>Dothideomycetes incertae sedis</taxon>
        <taxon>Botryosphaeriales</taxon>
        <taxon>Aplosporellaceae</taxon>
        <taxon>Aplosporella</taxon>
    </lineage>
</organism>
<feature type="non-terminal residue" evidence="2">
    <location>
        <position position="191"/>
    </location>
</feature>
<name>A0A6A6BIS5_9PEZI</name>
<proteinExistence type="predicted"/>
<accession>A0A6A6BIS5</accession>
<dbReference type="GeneID" id="54294211"/>
<dbReference type="AlphaFoldDB" id="A0A6A6BIS5"/>
<dbReference type="Pfam" id="PF06985">
    <property type="entry name" value="HET"/>
    <property type="match status" value="1"/>
</dbReference>
<dbReference type="RefSeq" id="XP_033399250.1">
    <property type="nucleotide sequence ID" value="XM_033536715.1"/>
</dbReference>